<evidence type="ECO:0000256" key="1">
    <source>
        <dbReference type="ARBA" id="ARBA00023015"/>
    </source>
</evidence>
<proteinExistence type="predicted"/>
<sequence>MDVRKSSGADRPAGREAARRPGAAQPRATQADRRARTRAALLESAARGLSRYGYGNLRLEQVAQDAGYTRGALYHQFTGKQDLTLAVTEWVLDTWWQEVGVFVERAPDPIAALLTLARGHAVYCRRDIARVAMALRLEFAGQDHPVGRAVEQGYRDLLDRCTALIEAAREAGAIPDDPDGPPAGILALAYVGAIEGTSIALSGHAPHDAPLVARAAAGALGLTYDPGEHTDPGRTAHRRTTRREAS</sequence>
<accession>A0ABY3Z0L8</accession>
<evidence type="ECO:0000256" key="2">
    <source>
        <dbReference type="ARBA" id="ARBA00023125"/>
    </source>
</evidence>
<feature type="region of interest" description="Disordered" evidence="5">
    <location>
        <begin position="223"/>
        <end position="246"/>
    </location>
</feature>
<feature type="domain" description="HTH tetR-type" evidence="6">
    <location>
        <begin position="35"/>
        <end position="95"/>
    </location>
</feature>
<dbReference type="Pfam" id="PF00440">
    <property type="entry name" value="TetR_N"/>
    <property type="match status" value="1"/>
</dbReference>
<evidence type="ECO:0000256" key="4">
    <source>
        <dbReference type="PROSITE-ProRule" id="PRU00335"/>
    </source>
</evidence>
<dbReference type="PANTHER" id="PTHR47506:SF6">
    <property type="entry name" value="HTH-TYPE TRANSCRIPTIONAL REPRESSOR NEMR"/>
    <property type="match status" value="1"/>
</dbReference>
<dbReference type="PRINTS" id="PR00455">
    <property type="entry name" value="HTHTETR"/>
</dbReference>
<dbReference type="InterPro" id="IPR001647">
    <property type="entry name" value="HTH_TetR"/>
</dbReference>
<dbReference type="GeneID" id="66857497"/>
<dbReference type="Gene3D" id="1.10.357.10">
    <property type="entry name" value="Tetracycline Repressor, domain 2"/>
    <property type="match status" value="1"/>
</dbReference>
<feature type="compositionally biased region" description="Basic residues" evidence="5">
    <location>
        <begin position="235"/>
        <end position="246"/>
    </location>
</feature>
<keyword evidence="8" id="KW-1185">Reference proteome</keyword>
<dbReference type="SUPFAM" id="SSF48498">
    <property type="entry name" value="Tetracyclin repressor-like, C-terminal domain"/>
    <property type="match status" value="1"/>
</dbReference>
<keyword evidence="3" id="KW-0804">Transcription</keyword>
<name>A0ABY3Z0L8_STRRM</name>
<feature type="compositionally biased region" description="Low complexity" evidence="5">
    <location>
        <begin position="20"/>
        <end position="29"/>
    </location>
</feature>
<dbReference type="InterPro" id="IPR009057">
    <property type="entry name" value="Homeodomain-like_sf"/>
</dbReference>
<dbReference type="SUPFAM" id="SSF46689">
    <property type="entry name" value="Homeodomain-like"/>
    <property type="match status" value="1"/>
</dbReference>
<evidence type="ECO:0000259" key="6">
    <source>
        <dbReference type="PROSITE" id="PS50977"/>
    </source>
</evidence>
<dbReference type="RefSeq" id="WP_003981919.1">
    <property type="nucleotide sequence ID" value="NZ_CP043497.1"/>
</dbReference>
<dbReference type="InterPro" id="IPR036271">
    <property type="entry name" value="Tet_transcr_reg_TetR-rel_C_sf"/>
</dbReference>
<organism evidence="7 8">
    <name type="scientific">Streptomyces rimosus subsp. rimosus</name>
    <dbReference type="NCBI Taxonomy" id="132474"/>
    <lineage>
        <taxon>Bacteria</taxon>
        <taxon>Bacillati</taxon>
        <taxon>Actinomycetota</taxon>
        <taxon>Actinomycetes</taxon>
        <taxon>Kitasatosporales</taxon>
        <taxon>Streptomycetaceae</taxon>
        <taxon>Streptomyces</taxon>
    </lineage>
</organism>
<keyword evidence="1" id="KW-0805">Transcription regulation</keyword>
<dbReference type="EMBL" id="CP094298">
    <property type="protein sequence ID" value="UNZ03406.1"/>
    <property type="molecule type" value="Genomic_DNA"/>
</dbReference>
<protein>
    <submittedName>
        <fullName evidence="7">HTH-type transcriptional regulator RutR</fullName>
    </submittedName>
</protein>
<dbReference type="Proteomes" id="UP000829494">
    <property type="component" value="Chromosome"/>
</dbReference>
<dbReference type="PROSITE" id="PS50977">
    <property type="entry name" value="HTH_TETR_2"/>
    <property type="match status" value="1"/>
</dbReference>
<feature type="region of interest" description="Disordered" evidence="5">
    <location>
        <begin position="1"/>
        <end position="35"/>
    </location>
</feature>
<feature type="DNA-binding region" description="H-T-H motif" evidence="4">
    <location>
        <begin position="58"/>
        <end position="77"/>
    </location>
</feature>
<evidence type="ECO:0000256" key="3">
    <source>
        <dbReference type="ARBA" id="ARBA00023163"/>
    </source>
</evidence>
<gene>
    <name evidence="7" type="primary">rutR1</name>
    <name evidence="7" type="ORF">SRIMR7_14710</name>
</gene>
<keyword evidence="2 4" id="KW-0238">DNA-binding</keyword>
<evidence type="ECO:0000313" key="8">
    <source>
        <dbReference type="Proteomes" id="UP000829494"/>
    </source>
</evidence>
<dbReference type="PANTHER" id="PTHR47506">
    <property type="entry name" value="TRANSCRIPTIONAL REGULATORY PROTEIN"/>
    <property type="match status" value="1"/>
</dbReference>
<reference evidence="7 8" key="1">
    <citation type="submission" date="2022-03" db="EMBL/GenBank/DDBJ databases">
        <title>Complete genome of Streptomyces rimosus ssp. rimosus R7 (=ATCC 10970).</title>
        <authorList>
            <person name="Beganovic S."/>
            <person name="Ruckert C."/>
            <person name="Busche T."/>
            <person name="Kalinowski J."/>
            <person name="Wittmann C."/>
        </authorList>
    </citation>
    <scope>NUCLEOTIDE SEQUENCE [LARGE SCALE GENOMIC DNA]</scope>
    <source>
        <strain evidence="7 8">R7</strain>
    </source>
</reference>
<evidence type="ECO:0000313" key="7">
    <source>
        <dbReference type="EMBL" id="UNZ03406.1"/>
    </source>
</evidence>
<evidence type="ECO:0000256" key="5">
    <source>
        <dbReference type="SAM" id="MobiDB-lite"/>
    </source>
</evidence>
<feature type="compositionally biased region" description="Basic and acidic residues" evidence="5">
    <location>
        <begin position="1"/>
        <end position="19"/>
    </location>
</feature>